<dbReference type="RefSeq" id="XP_011387059.1">
    <property type="nucleotide sequence ID" value="XM_011388757.1"/>
</dbReference>
<dbReference type="VEuPathDB" id="FungiDB:UMAG_01102"/>
<sequence length="1306" mass="144271">MIGARCLAQGGTAARSSAARTWSSVDAVQLTTPIAECSYRIWQPQHPRLCPSQEQAATSGFRSRRCLSTAAPIHRAHSSSPHVTVSVDQQGIESVLHNPPFTHLKVKRLRPVSSPMPDTGPSDIQTPPQQAECTGSETVTDPHVHLGHSSTDACAQGYPNHLPDHTNSSHTRHLPSRFRPNLPPSLLLDYLTASDANTYNDIKAQLPPGYRRIDAYLLLRECDPQSLSALSFLDIWYLITKAGSDNLGGVLALLLQDIIGTDMSTSKAKPGYFQILSGTEERYKLLREIIVRCSRSIFLLHDGAALNIFMLMLDDLLQLRQSTTCELSTTASPSTKSSLAEGSAITLPNNFPLGETRRLMRLAAHLHNPELAPVVNALRSHLETHTADFPTAREGSYLIAYYLQPNLRDFEAALDVVRALRDTNALPQEAVDDAVRSGKTYLASLQSMFASVTEDSQPQPSDVELQQICMDVSLRIIAMKSLMAHRPKGGVQYRKAFESLVASFRFDLIDTHHGSRRYDMRALLDVPMRIVRNVFLHLVGQNDPSCLAEAKSVLQRSDQRLIAMLPNSDLQEFCNAARNAGSLSLAAETYMLFAKAKTSSASTAHLPSDSNHHILARDGMMVDADTFLAIMRELVTNGQKIAVSALLRVLHLLPLHDASVGHLNLRFSTTQRSRLIALLAQAGLVEEAFLLFQYWSHYRYEAGSDSDQSAFGTVSLRHASVQIADPLIERQMRLMHDADRHVATAPECLVALVRGICRHSSAKVVRRLPRLSSDCLSEEAPHVFKTPLNQLQKARFVIDVFRQACTPVDWTHYRLSALAQACFIAKDAAGAFDALAKISFLREMPDKVDINIVMGGLVELDADRAVDLFIQHCTAPYTVGEEKKAEANSKTQQAETKFQKPVTLAPMQPTPRLTSTLISRALAQNRLDLVDRLHKFSESVGIVSGLGYDASIRALFSEGLQPGQVRQMVHCMVKDGWMADAVLAESLTRHLLRRSMPPIQQRRAKLPLAKDRLLLFQSACYLMRVVAERQDSVNLRTVSQALDVITYEGSRARRKSPTSKSISTSDTDGGAYVSSLPTVRHRGREERRMKWIAALDSIVRLLRWTRFFDSGDDLRQSLPLWKSSSTGNGELVSAELDEMLDHGFTGSRRRKSRVMISTATAATLPISSDAAPLGFADDLANGINPLEAAFSDGAVQRMKQRSPNVLPPELFRRLMEAYLKLGDVSGAAETASWMRDEANIDLGRTEEEAADFANHIKAAILEQQANGQTSFGADTASDHKEPQGSQVLRLLAGQQSTARIKSWWSL</sequence>
<dbReference type="OMA" id="QACFIAK"/>
<dbReference type="eggNOG" id="ENOG502R21T">
    <property type="taxonomic scope" value="Eukaryota"/>
</dbReference>
<evidence type="ECO:0000313" key="3">
    <source>
        <dbReference type="Proteomes" id="UP000000561"/>
    </source>
</evidence>
<reference evidence="2 3" key="1">
    <citation type="journal article" date="2006" name="Nature">
        <title>Insights from the genome of the biotrophic fungal plant pathogen Ustilago maydis.</title>
        <authorList>
            <person name="Kamper J."/>
            <person name="Kahmann R."/>
            <person name="Bolker M."/>
            <person name="Ma L.J."/>
            <person name="Brefort T."/>
            <person name="Saville B.J."/>
            <person name="Banuett F."/>
            <person name="Kronstad J.W."/>
            <person name="Gold S.E."/>
            <person name="Muller O."/>
            <person name="Perlin M.H."/>
            <person name="Wosten H.A."/>
            <person name="de Vries R."/>
            <person name="Ruiz-Herrera J."/>
            <person name="Reynaga-Pena C.G."/>
            <person name="Snetselaar K."/>
            <person name="McCann M."/>
            <person name="Perez-Martin J."/>
            <person name="Feldbrugge M."/>
            <person name="Basse C.W."/>
            <person name="Steinberg G."/>
            <person name="Ibeas J.I."/>
            <person name="Holloman W."/>
            <person name="Guzman P."/>
            <person name="Farman M."/>
            <person name="Stajich J.E."/>
            <person name="Sentandreu R."/>
            <person name="Gonzalez-Prieto J.M."/>
            <person name="Kennell J.C."/>
            <person name="Molina L."/>
            <person name="Schirawski J."/>
            <person name="Mendoza-Mendoza A."/>
            <person name="Greilinger D."/>
            <person name="Munch K."/>
            <person name="Rossel N."/>
            <person name="Scherer M."/>
            <person name="Vranes M."/>
            <person name="Ladendorf O."/>
            <person name="Vincon V."/>
            <person name="Fuchs U."/>
            <person name="Sandrock B."/>
            <person name="Meng S."/>
            <person name="Ho E.C."/>
            <person name="Cahill M.J."/>
            <person name="Boyce K.J."/>
            <person name="Klose J."/>
            <person name="Klosterman S.J."/>
            <person name="Deelstra H.J."/>
            <person name="Ortiz-Castellanos L."/>
            <person name="Li W."/>
            <person name="Sanchez-Alonso P."/>
            <person name="Schreier P.H."/>
            <person name="Hauser-Hahn I."/>
            <person name="Vaupel M."/>
            <person name="Koopmann E."/>
            <person name="Friedrich G."/>
            <person name="Voss H."/>
            <person name="Schluter T."/>
            <person name="Margolis J."/>
            <person name="Platt D."/>
            <person name="Swimmer C."/>
            <person name="Gnirke A."/>
            <person name="Chen F."/>
            <person name="Vysotskaia V."/>
            <person name="Mannhaupt G."/>
            <person name="Guldener U."/>
            <person name="Munsterkotter M."/>
            <person name="Haase D."/>
            <person name="Oesterheld M."/>
            <person name="Mewes H.W."/>
            <person name="Mauceli E.W."/>
            <person name="DeCaprio D."/>
            <person name="Wade C.M."/>
            <person name="Butler J."/>
            <person name="Young S."/>
            <person name="Jaffe D.B."/>
            <person name="Calvo S."/>
            <person name="Nusbaum C."/>
            <person name="Galagan J."/>
            <person name="Birren B.W."/>
        </authorList>
    </citation>
    <scope>NUCLEOTIDE SEQUENCE [LARGE SCALE GENOMIC DNA]</scope>
    <source>
        <strain evidence="3">DSM 14603 / FGSC 9021 / UM521</strain>
    </source>
</reference>
<protein>
    <submittedName>
        <fullName evidence="2">Uncharacterized protein</fullName>
    </submittedName>
</protein>
<name>A0A0D1E5B8_MYCMD</name>
<dbReference type="KEGG" id="uma:UMAG_01102"/>
<dbReference type="STRING" id="237631.A0A0D1E5B8"/>
<proteinExistence type="predicted"/>
<dbReference type="Proteomes" id="UP000000561">
    <property type="component" value="Chromosome 2"/>
</dbReference>
<dbReference type="InParanoid" id="A0A0D1E5B8"/>
<evidence type="ECO:0000313" key="2">
    <source>
        <dbReference type="EMBL" id="KIS71194.1"/>
    </source>
</evidence>
<evidence type="ECO:0000256" key="1">
    <source>
        <dbReference type="SAM" id="MobiDB-lite"/>
    </source>
</evidence>
<accession>A0A0D1E5B8</accession>
<dbReference type="GeneID" id="23562215"/>
<feature type="region of interest" description="Disordered" evidence="1">
    <location>
        <begin position="111"/>
        <end position="138"/>
    </location>
</feature>
<gene>
    <name evidence="2" type="ORF">UMAG_01102</name>
</gene>
<keyword evidence="3" id="KW-1185">Reference proteome</keyword>
<dbReference type="EMBL" id="CM003141">
    <property type="protein sequence ID" value="KIS71194.1"/>
    <property type="molecule type" value="Genomic_DNA"/>
</dbReference>
<dbReference type="OrthoDB" id="2548707at2759"/>
<feature type="compositionally biased region" description="Polar residues" evidence="1">
    <location>
        <begin position="122"/>
        <end position="138"/>
    </location>
</feature>
<organism evidence="2 3">
    <name type="scientific">Mycosarcoma maydis</name>
    <name type="common">Corn smut fungus</name>
    <name type="synonym">Ustilago maydis</name>
    <dbReference type="NCBI Taxonomy" id="5270"/>
    <lineage>
        <taxon>Eukaryota</taxon>
        <taxon>Fungi</taxon>
        <taxon>Dikarya</taxon>
        <taxon>Basidiomycota</taxon>
        <taxon>Ustilaginomycotina</taxon>
        <taxon>Ustilaginomycetes</taxon>
        <taxon>Ustilaginales</taxon>
        <taxon>Ustilaginaceae</taxon>
        <taxon>Mycosarcoma</taxon>
    </lineage>
</organism>